<dbReference type="EMBL" id="CP020370">
    <property type="protein sequence ID" value="AUB81473.1"/>
    <property type="molecule type" value="Genomic_DNA"/>
</dbReference>
<sequence length="80" mass="8802">MLAIEIDAEIDENSEIHIKLPRSQRRGPARVIVLLEAEQPRPSAPKRHAPSPRLAFQGAVLNGDDIVPALAPGEWGDLYQ</sequence>
<evidence type="ECO:0000313" key="2">
    <source>
        <dbReference type="Proteomes" id="UP000232638"/>
    </source>
</evidence>
<reference evidence="1 2" key="1">
    <citation type="submission" date="2017-03" db="EMBL/GenBank/DDBJ databases">
        <title>Complete genome sequence of Candidatus 'Thiodictyon syntrophicum' sp. nov. strain Cad16T, a photolithoautotroph purple sulfur bacterium isolated from an alpine meromictic lake.</title>
        <authorList>
            <person name="Luedin S.M."/>
            <person name="Pothier J.F."/>
            <person name="Danza F."/>
            <person name="Storelli N."/>
            <person name="Wittwer M."/>
            <person name="Tonolla M."/>
        </authorList>
    </citation>
    <scope>NUCLEOTIDE SEQUENCE [LARGE SCALE GENOMIC DNA]</scope>
    <source>
        <strain evidence="1 2">Cad16T</strain>
    </source>
</reference>
<evidence type="ECO:0000313" key="1">
    <source>
        <dbReference type="EMBL" id="AUB81473.1"/>
    </source>
</evidence>
<dbReference type="OrthoDB" id="5570017at2"/>
<name>A0A2K8U7D4_9GAMM</name>
<dbReference type="KEGG" id="tsy:THSYN_11255"/>
<proteinExistence type="predicted"/>
<accession>A0A2K8U7D4</accession>
<organism evidence="1 2">
    <name type="scientific">Candidatus Thiodictyon syntrophicum</name>
    <dbReference type="NCBI Taxonomy" id="1166950"/>
    <lineage>
        <taxon>Bacteria</taxon>
        <taxon>Pseudomonadati</taxon>
        <taxon>Pseudomonadota</taxon>
        <taxon>Gammaproteobacteria</taxon>
        <taxon>Chromatiales</taxon>
        <taxon>Chromatiaceae</taxon>
        <taxon>Thiodictyon</taxon>
    </lineage>
</organism>
<protein>
    <submittedName>
        <fullName evidence="1">Uncharacterized protein</fullName>
    </submittedName>
</protein>
<keyword evidence="2" id="KW-1185">Reference proteome</keyword>
<dbReference type="Proteomes" id="UP000232638">
    <property type="component" value="Chromosome"/>
</dbReference>
<gene>
    <name evidence="1" type="ORF">THSYN_11255</name>
</gene>
<dbReference type="RefSeq" id="WP_100919245.1">
    <property type="nucleotide sequence ID" value="NZ_CP020370.1"/>
</dbReference>
<dbReference type="AlphaFoldDB" id="A0A2K8U7D4"/>